<dbReference type="Proteomes" id="UP000000346">
    <property type="component" value="Chromosome"/>
</dbReference>
<evidence type="ECO:0000256" key="3">
    <source>
        <dbReference type="ARBA" id="ARBA00022723"/>
    </source>
</evidence>
<evidence type="ECO:0000256" key="7">
    <source>
        <dbReference type="RuleBase" id="RU361121"/>
    </source>
</evidence>
<sequence length="314" mass="35092">MAYLYRRKGDVHPAVRLRELMKGSGIIIVPGVFDPASALLAESVGFKAIYLSGAALTGSLAMPDLSIITFSEVLDATRRIMEVVDLPMIVDTDTGFGEAINVYRTVKELEEAGAAAVQIEDQVLPKKCGHLSGKHVVPADEMVKKIMSAVEARRNDMVIVARTDAREVEGLDAAIERAQMYVEAGADVIFPEALHNLEEFKEFSRKVKAPLLANMTEFGKTPYITAKEFEEAGYKFVIFPVTTFRAAMKAMKDVLLELKEKGTQKYILDKLMTRQEFYELIGYYEYEKRDSQIAEKAEALMSELKRRTQGSTQK</sequence>
<comment type="similarity">
    <text evidence="2 6 7">Belongs to the isocitrate lyase/PEP mutase superfamily. Methylisocitrate lyase family.</text>
</comment>
<feature type="binding site" evidence="6">
    <location>
        <position position="91"/>
    </location>
    <ligand>
        <name>Mg(2+)</name>
        <dbReference type="ChEBI" id="CHEBI:18420"/>
    </ligand>
</feature>
<dbReference type="PANTHER" id="PTHR42905:SF5">
    <property type="entry name" value="CARBOXYVINYL-CARBOXYPHOSPHONATE PHOSPHORYLMUTASE, CHLOROPLASTIC"/>
    <property type="match status" value="1"/>
</dbReference>
<feature type="binding site" evidence="6">
    <location>
        <begin position="128"/>
        <end position="129"/>
    </location>
    <ligand>
        <name>substrate</name>
    </ligand>
</feature>
<keyword evidence="4 6" id="KW-0460">Magnesium</keyword>
<comment type="cofactor">
    <cofactor evidence="1 6">
        <name>Mg(2+)</name>
        <dbReference type="ChEBI" id="CHEBI:18420"/>
    </cofactor>
</comment>
<dbReference type="GO" id="GO:0019629">
    <property type="term" value="P:propionate catabolic process, 2-methylcitrate cycle"/>
    <property type="evidence" value="ECO:0007669"/>
    <property type="project" value="UniProtKB-UniRule"/>
</dbReference>
<dbReference type="CDD" id="cd00377">
    <property type="entry name" value="ICL_PEPM"/>
    <property type="match status" value="1"/>
</dbReference>
<dbReference type="HOGENOM" id="CLU_027389_3_2_2"/>
<keyword evidence="3 6" id="KW-0479">Metal-binding</keyword>
<dbReference type="Pfam" id="PF13714">
    <property type="entry name" value="PEP_mutase"/>
    <property type="match status" value="1"/>
</dbReference>
<dbReference type="FunCoup" id="D9Q2Q7">
    <property type="interactions" value="30"/>
</dbReference>
<dbReference type="RefSeq" id="WP_013267107.1">
    <property type="nucleotide sequence ID" value="NC_014374.1"/>
</dbReference>
<reference evidence="8 9" key="1">
    <citation type="journal article" date="2010" name="Appl. Environ. Microbiol.">
        <title>The genome sequence of the crenarchaeon Acidilobus saccharovorans supports a new order, Acidilobales, and suggests an important ecological role in terrestrial acidic hot springs.</title>
        <authorList>
            <person name="Mardanov A.V."/>
            <person name="Svetlitchnyi V.A."/>
            <person name="Beletsky A.V."/>
            <person name="Prokofeva M.I."/>
            <person name="Bonch-Osmolovskaya E.A."/>
            <person name="Ravin N.V."/>
            <person name="Skryabin K.G."/>
        </authorList>
    </citation>
    <scope>NUCLEOTIDE SEQUENCE [LARGE SCALE GENOMIC DNA]</scope>
    <source>
        <strain evidence="9">DSM 16705 / JCM 18335 / VKM B-2471 / 345-15</strain>
    </source>
</reference>
<evidence type="ECO:0000256" key="6">
    <source>
        <dbReference type="HAMAP-Rule" id="MF_01939"/>
    </source>
</evidence>
<dbReference type="AlphaFoldDB" id="D9Q2Q7"/>
<evidence type="ECO:0000256" key="2">
    <source>
        <dbReference type="ARBA" id="ARBA00009282"/>
    </source>
</evidence>
<comment type="subunit">
    <text evidence="6">Homotetramer; dimer of dimers.</text>
</comment>
<dbReference type="PROSITE" id="PS00161">
    <property type="entry name" value="ISOCITRATE_LYASE"/>
    <property type="match status" value="1"/>
</dbReference>
<keyword evidence="5 6" id="KW-0456">Lyase</keyword>
<evidence type="ECO:0000313" key="8">
    <source>
        <dbReference type="EMBL" id="ADL19595.1"/>
    </source>
</evidence>
<dbReference type="PANTHER" id="PTHR42905">
    <property type="entry name" value="PHOSPHOENOLPYRUVATE CARBOXYLASE"/>
    <property type="match status" value="1"/>
</dbReference>
<dbReference type="InterPro" id="IPR040442">
    <property type="entry name" value="Pyrv_kinase-like_dom_sf"/>
</dbReference>
<evidence type="ECO:0000313" key="9">
    <source>
        <dbReference type="Proteomes" id="UP000000346"/>
    </source>
</evidence>
<dbReference type="FunFam" id="3.20.20.60:FF:000009">
    <property type="entry name" value="2-methylisocitrate lyase"/>
    <property type="match status" value="1"/>
</dbReference>
<dbReference type="InterPro" id="IPR012695">
    <property type="entry name" value="PrpB"/>
</dbReference>
<dbReference type="EC" id="4.1.3.30" evidence="6"/>
<dbReference type="SUPFAM" id="SSF51621">
    <property type="entry name" value="Phosphoenolpyruvate/pyruvate domain"/>
    <property type="match status" value="1"/>
</dbReference>
<dbReference type="eggNOG" id="arCOG00581">
    <property type="taxonomic scope" value="Archaea"/>
</dbReference>
<feature type="binding site" evidence="6">
    <location>
        <position position="274"/>
    </location>
    <ligand>
        <name>substrate</name>
    </ligand>
</feature>
<dbReference type="HAMAP" id="MF_01939">
    <property type="entry name" value="PrpB"/>
    <property type="match status" value="1"/>
</dbReference>
<comment type="pathway">
    <text evidence="6 7">Organic acid metabolism; propanoate degradation.</text>
</comment>
<feature type="binding site" evidence="6">
    <location>
        <position position="162"/>
    </location>
    <ligand>
        <name>substrate</name>
    </ligand>
</feature>
<dbReference type="EMBL" id="CP001742">
    <property type="protein sequence ID" value="ADL19595.1"/>
    <property type="molecule type" value="Genomic_DNA"/>
</dbReference>
<evidence type="ECO:0000256" key="4">
    <source>
        <dbReference type="ARBA" id="ARBA00022842"/>
    </source>
</evidence>
<dbReference type="KEGG" id="asc:ASAC_1190"/>
<organism evidence="8 9">
    <name type="scientific">Acidilobus saccharovorans (strain DSM 16705 / JCM 18335 / VKM B-2471 / 345-15)</name>
    <dbReference type="NCBI Taxonomy" id="666510"/>
    <lineage>
        <taxon>Archaea</taxon>
        <taxon>Thermoproteota</taxon>
        <taxon>Thermoprotei</taxon>
        <taxon>Acidilobales</taxon>
        <taxon>Acidilobaceae</taxon>
        <taxon>Acidilobus</taxon>
    </lineage>
</organism>
<feature type="binding site" evidence="6">
    <location>
        <begin position="214"/>
        <end position="216"/>
    </location>
    <ligand>
        <name>substrate</name>
    </ligand>
</feature>
<comment type="function">
    <text evidence="7">Catalyzes the thermodynamically favored C-C bond cleavage of (2R,3S)-2-methylisocitrate to yield pyruvate and succinate.</text>
</comment>
<dbReference type="STRING" id="666510.ASAC_1190"/>
<feature type="binding site" evidence="6">
    <location>
        <position position="245"/>
    </location>
    <ligand>
        <name>substrate</name>
    </ligand>
</feature>
<comment type="function">
    <text evidence="6">Involved in the catabolism of short chain fatty acids (SCFA) via the 2-methylcitrate cycle (propionate degradation route). Catalyzes the thermodynamically favored C-C bond cleavage of (2R,3S)-2-methylisocitrate to yield pyruvate and succinate via an alpha-carboxy-carbanion intermediate.</text>
</comment>
<protein>
    <recommendedName>
        <fullName evidence="6">2-methylisocitrate lyase</fullName>
        <shortName evidence="6">2-MIC</shortName>
        <shortName evidence="6">MICL</shortName>
        <ecNumber evidence="6">4.1.3.30</ecNumber>
    </recommendedName>
    <alternativeName>
        <fullName evidence="6">(2R,3S)-2-methylisocitrate lyase</fullName>
    </alternativeName>
</protein>
<dbReference type="InterPro" id="IPR039556">
    <property type="entry name" value="ICL/PEPM"/>
</dbReference>
<proteinExistence type="inferred from homology"/>
<evidence type="ECO:0000256" key="5">
    <source>
        <dbReference type="ARBA" id="ARBA00023239"/>
    </source>
</evidence>
<feature type="binding site" evidence="6">
    <location>
        <position position="93"/>
    </location>
    <ligand>
        <name>Mg(2+)</name>
        <dbReference type="ChEBI" id="CHEBI:18420"/>
    </ligand>
</feature>
<name>D9Q2Q7_ACIS3</name>
<dbReference type="GeneID" id="9499443"/>
<comment type="catalytic activity">
    <reaction evidence="6 7">
        <text>(2S,3R)-3-hydroxybutane-1,2,3-tricarboxylate = pyruvate + succinate</text>
        <dbReference type="Rhea" id="RHEA:16809"/>
        <dbReference type="ChEBI" id="CHEBI:15361"/>
        <dbReference type="ChEBI" id="CHEBI:30031"/>
        <dbReference type="ChEBI" id="CHEBI:57429"/>
        <dbReference type="EC" id="4.1.3.30"/>
    </reaction>
</comment>
<evidence type="ECO:0000256" key="1">
    <source>
        <dbReference type="ARBA" id="ARBA00001946"/>
    </source>
</evidence>
<dbReference type="Gene3D" id="3.20.20.60">
    <property type="entry name" value="Phosphoenolpyruvate-binding domains"/>
    <property type="match status" value="1"/>
</dbReference>
<accession>D9Q2Q7</accession>
<keyword evidence="9" id="KW-1185">Reference proteome</keyword>
<feature type="binding site" evidence="6">
    <location>
        <position position="192"/>
    </location>
    <ligand>
        <name>substrate</name>
    </ligand>
</feature>
<dbReference type="UniPathway" id="UPA00946"/>
<dbReference type="InterPro" id="IPR015813">
    <property type="entry name" value="Pyrv/PenolPyrv_kinase-like_dom"/>
</dbReference>
<dbReference type="InterPro" id="IPR018523">
    <property type="entry name" value="Isocitrate_lyase_ph_CS"/>
</dbReference>
<gene>
    <name evidence="6" type="primary">prpB</name>
    <name evidence="8" type="ordered locus">ASAC_1190</name>
</gene>
<dbReference type="InParanoid" id="D9Q2Q7"/>
<dbReference type="GO" id="GO:0000287">
    <property type="term" value="F:magnesium ion binding"/>
    <property type="evidence" value="ECO:0007669"/>
    <property type="project" value="UniProtKB-UniRule"/>
</dbReference>
<dbReference type="OrthoDB" id="9667at2157"/>
<dbReference type="NCBIfam" id="TIGR02317">
    <property type="entry name" value="prpB"/>
    <property type="match status" value="1"/>
</dbReference>
<feature type="binding site" evidence="6">
    <location>
        <begin position="52"/>
        <end position="54"/>
    </location>
    <ligand>
        <name>substrate</name>
    </ligand>
</feature>
<dbReference type="GO" id="GO:0046421">
    <property type="term" value="F:methylisocitrate lyase activity"/>
    <property type="evidence" value="ECO:0007669"/>
    <property type="project" value="UniProtKB-UniRule"/>
</dbReference>